<proteinExistence type="predicted"/>
<organism evidence="1">
    <name type="scientific">Oikopleura dioica</name>
    <name type="common">Tunicate</name>
    <dbReference type="NCBI Taxonomy" id="34765"/>
    <lineage>
        <taxon>Eukaryota</taxon>
        <taxon>Metazoa</taxon>
        <taxon>Chordata</taxon>
        <taxon>Tunicata</taxon>
        <taxon>Appendicularia</taxon>
        <taxon>Copelata</taxon>
        <taxon>Oikopleuridae</taxon>
        <taxon>Oikopleura</taxon>
    </lineage>
</organism>
<dbReference type="EMBL" id="FN653019">
    <property type="protein sequence ID" value="CBY22883.1"/>
    <property type="molecule type" value="Genomic_DNA"/>
</dbReference>
<dbReference type="InParanoid" id="E4WYW7"/>
<dbReference type="Proteomes" id="UP000001307">
    <property type="component" value="Unassembled WGS sequence"/>
</dbReference>
<gene>
    <name evidence="1" type="ORF">GSOID_T00013660001</name>
</gene>
<keyword evidence="2" id="KW-1185">Reference proteome</keyword>
<reference evidence="1" key="1">
    <citation type="journal article" date="2010" name="Science">
        <title>Plasticity of animal genome architecture unmasked by rapid evolution of a pelagic tunicate.</title>
        <authorList>
            <person name="Denoeud F."/>
            <person name="Henriet S."/>
            <person name="Mungpakdee S."/>
            <person name="Aury J.M."/>
            <person name="Da Silva C."/>
            <person name="Brinkmann H."/>
            <person name="Mikhaleva J."/>
            <person name="Olsen L.C."/>
            <person name="Jubin C."/>
            <person name="Canestro C."/>
            <person name="Bouquet J.M."/>
            <person name="Danks G."/>
            <person name="Poulain J."/>
            <person name="Campsteijn C."/>
            <person name="Adamski M."/>
            <person name="Cross I."/>
            <person name="Yadetie F."/>
            <person name="Muffato M."/>
            <person name="Louis A."/>
            <person name="Butcher S."/>
            <person name="Tsagkogeorga G."/>
            <person name="Konrad A."/>
            <person name="Singh S."/>
            <person name="Jensen M.F."/>
            <person name="Cong E.H."/>
            <person name="Eikeseth-Otteraa H."/>
            <person name="Noel B."/>
            <person name="Anthouard V."/>
            <person name="Porcel B.M."/>
            <person name="Kachouri-Lafond R."/>
            <person name="Nishino A."/>
            <person name="Ugolini M."/>
            <person name="Chourrout P."/>
            <person name="Nishida H."/>
            <person name="Aasland R."/>
            <person name="Huzurbazar S."/>
            <person name="Westhof E."/>
            <person name="Delsuc F."/>
            <person name="Lehrach H."/>
            <person name="Reinhardt R."/>
            <person name="Weissenbach J."/>
            <person name="Roy S.W."/>
            <person name="Artiguenave F."/>
            <person name="Postlethwait J.H."/>
            <person name="Manak J.R."/>
            <person name="Thompson E.M."/>
            <person name="Jaillon O."/>
            <person name="Du Pasquier L."/>
            <person name="Boudinot P."/>
            <person name="Liberles D.A."/>
            <person name="Volff J.N."/>
            <person name="Philippe H."/>
            <person name="Lenhard B."/>
            <person name="Roest Crollius H."/>
            <person name="Wincker P."/>
            <person name="Chourrout D."/>
        </authorList>
    </citation>
    <scope>NUCLEOTIDE SEQUENCE [LARGE SCALE GENOMIC DNA]</scope>
</reference>
<accession>E4WYW7</accession>
<sequence>MNINEHQRRIFPSFHELSLAAQQLVLDNDMFDNEKRRFLYDNVDEFRDKLLLVPGITENDKFQIHLFVLNFNPDVLPPQQVEVLRTLIDRINVEDVAREINPDNPNIRDELVGYMETIHNSLQPSNYSDIDMNFHDPSLLDPIEFSINDFHFGGSNV</sequence>
<evidence type="ECO:0000313" key="2">
    <source>
        <dbReference type="Proteomes" id="UP000001307"/>
    </source>
</evidence>
<evidence type="ECO:0000313" key="1">
    <source>
        <dbReference type="EMBL" id="CBY22883.1"/>
    </source>
</evidence>
<protein>
    <submittedName>
        <fullName evidence="1">Uncharacterized protein</fullName>
    </submittedName>
</protein>
<name>E4WYW7_OIKDI</name>
<dbReference type="AlphaFoldDB" id="E4WYW7"/>